<dbReference type="Pfam" id="PF13377">
    <property type="entry name" value="Peripla_BP_3"/>
    <property type="match status" value="1"/>
</dbReference>
<keyword evidence="7" id="KW-1185">Reference proteome</keyword>
<dbReference type="InterPro" id="IPR000843">
    <property type="entry name" value="HTH_LacI"/>
</dbReference>
<dbReference type="PANTHER" id="PTHR30146">
    <property type="entry name" value="LACI-RELATED TRANSCRIPTIONAL REPRESSOR"/>
    <property type="match status" value="1"/>
</dbReference>
<organism evidence="6 7">
    <name type="scientific">Paenibacillus donghaensis</name>
    <dbReference type="NCBI Taxonomy" id="414771"/>
    <lineage>
        <taxon>Bacteria</taxon>
        <taxon>Bacillati</taxon>
        <taxon>Bacillota</taxon>
        <taxon>Bacilli</taxon>
        <taxon>Bacillales</taxon>
        <taxon>Paenibacillaceae</taxon>
        <taxon>Paenibacillus</taxon>
    </lineage>
</organism>
<dbReference type="GO" id="GO:0000976">
    <property type="term" value="F:transcription cis-regulatory region binding"/>
    <property type="evidence" value="ECO:0007669"/>
    <property type="project" value="TreeGrafter"/>
</dbReference>
<dbReference type="GO" id="GO:0003700">
    <property type="term" value="F:DNA-binding transcription factor activity"/>
    <property type="evidence" value="ECO:0007669"/>
    <property type="project" value="TreeGrafter"/>
</dbReference>
<reference evidence="6 7" key="1">
    <citation type="submission" date="2017-06" db="EMBL/GenBank/DDBJ databases">
        <title>Complete genome sequence of Paenibacillus donghaensis KCTC 13049T isolated from East Sea sediment, South Korea.</title>
        <authorList>
            <person name="Jung B.K."/>
            <person name="Hong S.-J."/>
            <person name="Shin J.-H."/>
        </authorList>
    </citation>
    <scope>NUCLEOTIDE SEQUENCE [LARGE SCALE GENOMIC DNA]</scope>
    <source>
        <strain evidence="6 7">KCTC 13049</strain>
    </source>
</reference>
<dbReference type="SUPFAM" id="SSF53822">
    <property type="entry name" value="Periplasmic binding protein-like I"/>
    <property type="match status" value="1"/>
</dbReference>
<keyword evidence="4" id="KW-0804">Transcription</keyword>
<dbReference type="OrthoDB" id="2026446at2"/>
<evidence type="ECO:0000313" key="7">
    <source>
        <dbReference type="Proteomes" id="UP000249890"/>
    </source>
</evidence>
<dbReference type="RefSeq" id="WP_087919879.1">
    <property type="nucleotide sequence ID" value="NZ_CP021780.1"/>
</dbReference>
<dbReference type="Proteomes" id="UP000249890">
    <property type="component" value="Chromosome"/>
</dbReference>
<keyword evidence="3" id="KW-0238">DNA-binding</keyword>
<keyword evidence="1" id="KW-0678">Repressor</keyword>
<dbReference type="KEGG" id="pdh:B9T62_37520"/>
<dbReference type="AlphaFoldDB" id="A0A2Z2KSK3"/>
<keyword evidence="2" id="KW-0805">Transcription regulation</keyword>
<evidence type="ECO:0000313" key="6">
    <source>
        <dbReference type="EMBL" id="ASA25919.1"/>
    </source>
</evidence>
<protein>
    <submittedName>
        <fullName evidence="6">Transcriptional regulator</fullName>
    </submittedName>
</protein>
<dbReference type="CDD" id="cd01392">
    <property type="entry name" value="HTH_LacI"/>
    <property type="match status" value="1"/>
</dbReference>
<dbReference type="SMART" id="SM00354">
    <property type="entry name" value="HTH_LACI"/>
    <property type="match status" value="1"/>
</dbReference>
<dbReference type="PANTHER" id="PTHR30146:SF148">
    <property type="entry name" value="HTH-TYPE TRANSCRIPTIONAL REPRESSOR PURR-RELATED"/>
    <property type="match status" value="1"/>
</dbReference>
<evidence type="ECO:0000256" key="2">
    <source>
        <dbReference type="ARBA" id="ARBA00023015"/>
    </source>
</evidence>
<dbReference type="PROSITE" id="PS50932">
    <property type="entry name" value="HTH_LACI_2"/>
    <property type="match status" value="1"/>
</dbReference>
<dbReference type="InterPro" id="IPR028082">
    <property type="entry name" value="Peripla_BP_I"/>
</dbReference>
<name>A0A2Z2KSK3_9BACL</name>
<evidence type="ECO:0000256" key="4">
    <source>
        <dbReference type="ARBA" id="ARBA00023163"/>
    </source>
</evidence>
<feature type="domain" description="HTH lacI-type" evidence="5">
    <location>
        <begin position="5"/>
        <end position="59"/>
    </location>
</feature>
<proteinExistence type="predicted"/>
<dbReference type="InterPro" id="IPR010982">
    <property type="entry name" value="Lambda_DNA-bd_dom_sf"/>
</dbReference>
<dbReference type="Gene3D" id="1.10.260.40">
    <property type="entry name" value="lambda repressor-like DNA-binding domains"/>
    <property type="match status" value="1"/>
</dbReference>
<dbReference type="InterPro" id="IPR046335">
    <property type="entry name" value="LacI/GalR-like_sensor"/>
</dbReference>
<dbReference type="Pfam" id="PF00356">
    <property type="entry name" value="LacI"/>
    <property type="match status" value="1"/>
</dbReference>
<gene>
    <name evidence="6" type="ORF">B9T62_37520</name>
</gene>
<dbReference type="SUPFAM" id="SSF47413">
    <property type="entry name" value="lambda repressor-like DNA-binding domains"/>
    <property type="match status" value="1"/>
</dbReference>
<dbReference type="Gene3D" id="3.40.50.2300">
    <property type="match status" value="2"/>
</dbReference>
<evidence type="ECO:0000256" key="3">
    <source>
        <dbReference type="ARBA" id="ARBA00023125"/>
    </source>
</evidence>
<dbReference type="EMBL" id="CP021780">
    <property type="protein sequence ID" value="ASA25919.1"/>
    <property type="molecule type" value="Genomic_DNA"/>
</dbReference>
<sequence length="336" mass="37692">MRRKVTIQSIADFTGLSKFAVSRALSGKPGVSSQTRDMIFKAAGQLGYFKDSKSAQAKAPGEMIDLDARKWSGTILVLFPNIRFQNPESLYWGPLFNGISTRLNQRGINVLTLTEPKDDAVFSLLNPEAIMGVITIGSISTPILAEIRSLGIPVMMVDHFDPSFQCDSIFTDNLSCMKEMMNLVINKGYRDYQFLGNIRDAHSFYERFLAFRAALEDNDIELKQNPSLNGPDIENFRETFTAVITEHGLPEVFVCANDIYALFAIETMEIMGMPIPDTLVFTGFDNTHPSIPFLATVNVNKELLGKRAVDQMLWRILNPDTSYEKILIQADIIIRD</sequence>
<evidence type="ECO:0000256" key="1">
    <source>
        <dbReference type="ARBA" id="ARBA00022491"/>
    </source>
</evidence>
<accession>A0A2Z2KSK3</accession>
<evidence type="ECO:0000259" key="5">
    <source>
        <dbReference type="PROSITE" id="PS50932"/>
    </source>
</evidence>